<dbReference type="Proteomes" id="UP001251857">
    <property type="component" value="Unassembled WGS sequence"/>
</dbReference>
<sequence>MHIIPALQSDSDADPIRALAFEERRTLIAAMRDDTLSTHPLLPELHRQGQWLVCDCRTDTPPLLHTRRTAQGTLTLVRMHGRAHHAPGCPVGEGLTDHYDADPEHTAALERLLIDAIIDSGIRDLWTLGPADDGEWPSLKSGVHRLKRSLESASIGRHPLKSRVITAARDLPRLAVSLRRDCTDSAHPPSGLLLEITKDLTRSGPRPLGALDQGQITTVRGPIVRLGASTPDALSLVALHVHRGTDGRYEPA</sequence>
<evidence type="ECO:0000313" key="2">
    <source>
        <dbReference type="Proteomes" id="UP001251857"/>
    </source>
</evidence>
<proteinExistence type="predicted"/>
<dbReference type="RefSeq" id="WP_311652718.1">
    <property type="nucleotide sequence ID" value="NZ_JAVRIB010000007.1"/>
</dbReference>
<accession>A0ABU3C043</accession>
<dbReference type="EMBL" id="JAVRIB010000007">
    <property type="protein sequence ID" value="MDT0634895.1"/>
    <property type="molecule type" value="Genomic_DNA"/>
</dbReference>
<name>A0ABU3C043_9GAMM</name>
<protein>
    <submittedName>
        <fullName evidence="1">Uncharacterized protein</fullName>
    </submittedName>
</protein>
<comment type="caution">
    <text evidence="1">The sequence shown here is derived from an EMBL/GenBank/DDBJ whole genome shotgun (WGS) entry which is preliminary data.</text>
</comment>
<reference evidence="1 2" key="1">
    <citation type="submission" date="2023-09" db="EMBL/GenBank/DDBJ databases">
        <authorList>
            <person name="Rey-Velasco X."/>
        </authorList>
    </citation>
    <scope>NUCLEOTIDE SEQUENCE [LARGE SCALE GENOMIC DNA]</scope>
    <source>
        <strain evidence="1 2">W335</strain>
    </source>
</reference>
<organism evidence="1 2">
    <name type="scientific">Spectribacter hydrogenoxidans</name>
    <dbReference type="NCBI Taxonomy" id="3075608"/>
    <lineage>
        <taxon>Bacteria</taxon>
        <taxon>Pseudomonadati</taxon>
        <taxon>Pseudomonadota</taxon>
        <taxon>Gammaproteobacteria</taxon>
        <taxon>Salinisphaerales</taxon>
        <taxon>Salinisphaeraceae</taxon>
        <taxon>Spectribacter</taxon>
    </lineage>
</organism>
<keyword evidence="2" id="KW-1185">Reference proteome</keyword>
<evidence type="ECO:0000313" key="1">
    <source>
        <dbReference type="EMBL" id="MDT0634895.1"/>
    </source>
</evidence>
<gene>
    <name evidence="1" type="ORF">RM532_07970</name>
</gene>